<accession>C1CVM8</accession>
<dbReference type="OrthoDB" id="72016at2"/>
<name>C1CVM8_DEIDV</name>
<dbReference type="KEGG" id="ddr:Deide_13100"/>
<gene>
    <name evidence="1" type="ordered locus">Deide_13100</name>
</gene>
<proteinExistence type="predicted"/>
<evidence type="ECO:0008006" key="3">
    <source>
        <dbReference type="Google" id="ProtNLM"/>
    </source>
</evidence>
<sequence length="82" mass="9349">MTLNSQTARPDGVPAAYIEAEDRMLTPQALWKRYGLPRDLIYEAIHTEDLPAYNAGRGDKPRFLVAVSDFLTWRETLRVGNK</sequence>
<protein>
    <recommendedName>
        <fullName evidence="3">DNA-binding protein</fullName>
    </recommendedName>
</protein>
<evidence type="ECO:0000313" key="1">
    <source>
        <dbReference type="EMBL" id="ACO46245.1"/>
    </source>
</evidence>
<dbReference type="Proteomes" id="UP000002208">
    <property type="component" value="Chromosome"/>
</dbReference>
<reference evidence="1 2" key="1">
    <citation type="journal article" date="2009" name="PLoS Genet.">
        <title>Alliance of proteomics and genomics to unravel the specificities of Sahara bacterium Deinococcus deserti.</title>
        <authorList>
            <person name="de Groot A."/>
            <person name="Dulermo R."/>
            <person name="Ortet P."/>
            <person name="Blanchard L."/>
            <person name="Guerin P."/>
            <person name="Fernandez B."/>
            <person name="Vacherie B."/>
            <person name="Dossat C."/>
            <person name="Jolivet E."/>
            <person name="Siguier P."/>
            <person name="Chandler M."/>
            <person name="Barakat M."/>
            <person name="Dedieu A."/>
            <person name="Barbe V."/>
            <person name="Heulin T."/>
            <person name="Sommer S."/>
            <person name="Achouak W."/>
            <person name="Armengaud J."/>
        </authorList>
    </citation>
    <scope>NUCLEOTIDE SEQUENCE [LARGE SCALE GENOMIC DNA]</scope>
    <source>
        <strain evidence="2">DSM 17065 / CIP 109153 / LMG 22923 / VCD115</strain>
    </source>
</reference>
<dbReference type="RefSeq" id="WP_012693368.1">
    <property type="nucleotide sequence ID" value="NC_012526.1"/>
</dbReference>
<dbReference type="PaxDb" id="546414-Deide_13100"/>
<dbReference type="STRING" id="546414.Deide_13100"/>
<dbReference type="HOGENOM" id="CLU_2552631_0_0_0"/>
<dbReference type="AlphaFoldDB" id="C1CVM8"/>
<organism evidence="1 2">
    <name type="scientific">Deinococcus deserti (strain DSM 17065 / CIP 109153 / LMG 22923 / VCD115)</name>
    <dbReference type="NCBI Taxonomy" id="546414"/>
    <lineage>
        <taxon>Bacteria</taxon>
        <taxon>Thermotogati</taxon>
        <taxon>Deinococcota</taxon>
        <taxon>Deinococci</taxon>
        <taxon>Deinococcales</taxon>
        <taxon>Deinococcaceae</taxon>
        <taxon>Deinococcus</taxon>
    </lineage>
</organism>
<keyword evidence="2" id="KW-1185">Reference proteome</keyword>
<dbReference type="EMBL" id="CP001114">
    <property type="protein sequence ID" value="ACO46245.1"/>
    <property type="molecule type" value="Genomic_DNA"/>
</dbReference>
<evidence type="ECO:0000313" key="2">
    <source>
        <dbReference type="Proteomes" id="UP000002208"/>
    </source>
</evidence>